<organism evidence="2">
    <name type="scientific">bioreactor metagenome</name>
    <dbReference type="NCBI Taxonomy" id="1076179"/>
    <lineage>
        <taxon>unclassified sequences</taxon>
        <taxon>metagenomes</taxon>
        <taxon>ecological metagenomes</taxon>
    </lineage>
</organism>
<comment type="caution">
    <text evidence="2">The sequence shown here is derived from an EMBL/GenBank/DDBJ whole genome shotgun (WGS) entry which is preliminary data.</text>
</comment>
<dbReference type="EMBL" id="VSSQ01000740">
    <property type="protein sequence ID" value="MPM00618.1"/>
    <property type="molecule type" value="Genomic_DNA"/>
</dbReference>
<feature type="transmembrane region" description="Helical" evidence="1">
    <location>
        <begin position="59"/>
        <end position="79"/>
    </location>
</feature>
<keyword evidence="1" id="KW-0472">Membrane</keyword>
<name>A0A644WAT0_9ZZZZ</name>
<accession>A0A644WAT0</accession>
<evidence type="ECO:0000256" key="1">
    <source>
        <dbReference type="SAM" id="Phobius"/>
    </source>
</evidence>
<feature type="transmembrane region" description="Helical" evidence="1">
    <location>
        <begin position="108"/>
        <end position="125"/>
    </location>
</feature>
<dbReference type="AlphaFoldDB" id="A0A644WAT0"/>
<keyword evidence="1" id="KW-1133">Transmembrane helix</keyword>
<proteinExistence type="predicted"/>
<protein>
    <submittedName>
        <fullName evidence="2">Uncharacterized protein</fullName>
    </submittedName>
</protein>
<gene>
    <name evidence="2" type="ORF">SDC9_46845</name>
</gene>
<sequence>MDNMINREKRVGAGIITMSVLYFIGQAFTILGVIINLVFKDQINNFLLEAGTAADVNPTELTITLCIAIIITIAVILILLKKPIGAFIFIGIEILSFVYKAIVAGVTIYTPLSLIFPGLMIFFIYKKKDIYFVKE</sequence>
<keyword evidence="1" id="KW-0812">Transmembrane</keyword>
<feature type="transmembrane region" description="Helical" evidence="1">
    <location>
        <begin position="12"/>
        <end position="39"/>
    </location>
</feature>
<reference evidence="2" key="1">
    <citation type="submission" date="2019-08" db="EMBL/GenBank/DDBJ databases">
        <authorList>
            <person name="Kucharzyk K."/>
            <person name="Murdoch R.W."/>
            <person name="Higgins S."/>
            <person name="Loffler F."/>
        </authorList>
    </citation>
    <scope>NUCLEOTIDE SEQUENCE</scope>
</reference>
<evidence type="ECO:0000313" key="2">
    <source>
        <dbReference type="EMBL" id="MPM00618.1"/>
    </source>
</evidence>